<dbReference type="Gene3D" id="1.10.260.40">
    <property type="entry name" value="lambda repressor-like DNA-binding domains"/>
    <property type="match status" value="1"/>
</dbReference>
<dbReference type="InterPro" id="IPR010982">
    <property type="entry name" value="Lambda_DNA-bd_dom_sf"/>
</dbReference>
<dbReference type="PANTHER" id="PTHR46558:SF13">
    <property type="entry name" value="HTH-TYPE TRANSCRIPTIONAL REGULATOR IMMR"/>
    <property type="match status" value="1"/>
</dbReference>
<dbReference type="EMBL" id="CP027226">
    <property type="protein sequence ID" value="AVM42365.1"/>
    <property type="molecule type" value="Genomic_DNA"/>
</dbReference>
<evidence type="ECO:0000313" key="3">
    <source>
        <dbReference type="EMBL" id="AVM42365.1"/>
    </source>
</evidence>
<dbReference type="SUPFAM" id="SSF47413">
    <property type="entry name" value="lambda repressor-like DNA-binding domains"/>
    <property type="match status" value="1"/>
</dbReference>
<dbReference type="PROSITE" id="PS50943">
    <property type="entry name" value="HTH_CROC1"/>
    <property type="match status" value="1"/>
</dbReference>
<proteinExistence type="predicted"/>
<dbReference type="Pfam" id="PF01381">
    <property type="entry name" value="HTH_3"/>
    <property type="match status" value="1"/>
</dbReference>
<dbReference type="Proteomes" id="UP000237947">
    <property type="component" value="Chromosome"/>
</dbReference>
<name>A0A2S0KMV3_9FIRM</name>
<reference evidence="4" key="1">
    <citation type="submission" date="2018-02" db="EMBL/GenBank/DDBJ databases">
        <authorList>
            <person name="Holder M.E."/>
            <person name="Ajami N.J."/>
            <person name="Petrosino J.F."/>
        </authorList>
    </citation>
    <scope>NUCLEOTIDE SEQUENCE [LARGE SCALE GENOMIC DNA]</scope>
    <source>
        <strain evidence="4">CCUG 47711</strain>
    </source>
</reference>
<organism evidence="3 4">
    <name type="scientific">Fastidiosipila sanguinis</name>
    <dbReference type="NCBI Taxonomy" id="236753"/>
    <lineage>
        <taxon>Bacteria</taxon>
        <taxon>Bacillati</taxon>
        <taxon>Bacillota</taxon>
        <taxon>Clostridia</taxon>
        <taxon>Eubacteriales</taxon>
        <taxon>Oscillospiraceae</taxon>
        <taxon>Fastidiosipila</taxon>
    </lineage>
</organism>
<keyword evidence="4" id="KW-1185">Reference proteome</keyword>
<gene>
    <name evidence="3" type="ORF">C5Q98_03595</name>
</gene>
<evidence type="ECO:0000313" key="4">
    <source>
        <dbReference type="Proteomes" id="UP000237947"/>
    </source>
</evidence>
<dbReference type="AlphaFoldDB" id="A0A2S0KMV3"/>
<dbReference type="CDD" id="cd00093">
    <property type="entry name" value="HTH_XRE"/>
    <property type="match status" value="1"/>
</dbReference>
<accession>A0A2S0KMV3</accession>
<dbReference type="KEGG" id="fsa:C5Q98_03595"/>
<keyword evidence="1" id="KW-0238">DNA-binding</keyword>
<sequence>MKTLGNKISTLRKERGLTQSALAEKLNISAQAISKWETDQAAPDISLLAPLAKILDTSIDYLLNEDAEEPETIFVPEPSERDYSKLILKIRVIDEDDKVNINVPFLLVKQMLATGSNSFSNLTMGGTNIELMNEDFEKIVELIESGVLGKIVSISTQDGTSVEIYVE</sequence>
<dbReference type="OrthoDB" id="9813152at2"/>
<dbReference type="GO" id="GO:0003677">
    <property type="term" value="F:DNA binding"/>
    <property type="evidence" value="ECO:0007669"/>
    <property type="project" value="UniProtKB-KW"/>
</dbReference>
<dbReference type="RefSeq" id="WP_106012348.1">
    <property type="nucleotide sequence ID" value="NZ_CP027226.1"/>
</dbReference>
<protein>
    <recommendedName>
        <fullName evidence="2">HTH cro/C1-type domain-containing protein</fullName>
    </recommendedName>
</protein>
<dbReference type="SMART" id="SM00530">
    <property type="entry name" value="HTH_XRE"/>
    <property type="match status" value="1"/>
</dbReference>
<dbReference type="PANTHER" id="PTHR46558">
    <property type="entry name" value="TRACRIPTIONAL REGULATORY PROTEIN-RELATED-RELATED"/>
    <property type="match status" value="1"/>
</dbReference>
<evidence type="ECO:0000256" key="1">
    <source>
        <dbReference type="ARBA" id="ARBA00023125"/>
    </source>
</evidence>
<feature type="domain" description="HTH cro/C1-type" evidence="2">
    <location>
        <begin position="8"/>
        <end position="62"/>
    </location>
</feature>
<evidence type="ECO:0000259" key="2">
    <source>
        <dbReference type="PROSITE" id="PS50943"/>
    </source>
</evidence>
<dbReference type="InterPro" id="IPR001387">
    <property type="entry name" value="Cro/C1-type_HTH"/>
</dbReference>